<name>A0ABY4BQR2_9FLAO</name>
<comment type="similarity">
    <text evidence="1">Belongs to the transferase hexapeptide repeat family.</text>
</comment>
<dbReference type="NCBIfam" id="TIGR03570">
    <property type="entry name" value="NeuD_NnaD"/>
    <property type="match status" value="1"/>
</dbReference>
<dbReference type="EMBL" id="CP094532">
    <property type="protein sequence ID" value="UOE41542.1"/>
    <property type="molecule type" value="Genomic_DNA"/>
</dbReference>
<dbReference type="InterPro" id="IPR001451">
    <property type="entry name" value="Hexapep"/>
</dbReference>
<dbReference type="InterPro" id="IPR020019">
    <property type="entry name" value="AcTrfase_PglD-like"/>
</dbReference>
<feature type="domain" description="PglD N-terminal" evidence="5">
    <location>
        <begin position="2"/>
        <end position="71"/>
    </location>
</feature>
<reference evidence="6 7" key="1">
    <citation type="submission" date="2022-03" db="EMBL/GenBank/DDBJ databases">
        <title>Chryseobacterium sp. isolated from particulate matters in swine house.</title>
        <authorList>
            <person name="Won M."/>
            <person name="Kim S.-J."/>
            <person name="Kwon S.-W."/>
        </authorList>
    </citation>
    <scope>NUCLEOTIDE SEQUENCE [LARGE SCALE GENOMIC DNA]</scope>
    <source>
        <strain evidence="6 7">SC2-2</strain>
    </source>
</reference>
<dbReference type="InterPro" id="IPR050179">
    <property type="entry name" value="Trans_hexapeptide_repeat"/>
</dbReference>
<proteinExistence type="inferred from homology"/>
<dbReference type="Gene3D" id="3.40.50.20">
    <property type="match status" value="1"/>
</dbReference>
<dbReference type="InterPro" id="IPR018357">
    <property type="entry name" value="Hexapep_transf_CS"/>
</dbReference>
<dbReference type="Gene3D" id="2.160.10.10">
    <property type="entry name" value="Hexapeptide repeat proteins"/>
    <property type="match status" value="1"/>
</dbReference>
<evidence type="ECO:0000313" key="7">
    <source>
        <dbReference type="Proteomes" id="UP000831460"/>
    </source>
</evidence>
<dbReference type="Proteomes" id="UP000831460">
    <property type="component" value="Chromosome"/>
</dbReference>
<dbReference type="SUPFAM" id="SSF51161">
    <property type="entry name" value="Trimeric LpxA-like enzymes"/>
    <property type="match status" value="1"/>
</dbReference>
<evidence type="ECO:0000256" key="3">
    <source>
        <dbReference type="ARBA" id="ARBA00022737"/>
    </source>
</evidence>
<keyword evidence="3" id="KW-0677">Repeat</keyword>
<dbReference type="Pfam" id="PF17836">
    <property type="entry name" value="PglD_N"/>
    <property type="match status" value="1"/>
</dbReference>
<keyword evidence="7" id="KW-1185">Reference proteome</keyword>
<protein>
    <submittedName>
        <fullName evidence="6">Acetyltransferase</fullName>
    </submittedName>
</protein>
<accession>A0ABY4BQR2</accession>
<evidence type="ECO:0000259" key="5">
    <source>
        <dbReference type="Pfam" id="PF17836"/>
    </source>
</evidence>
<evidence type="ECO:0000256" key="2">
    <source>
        <dbReference type="ARBA" id="ARBA00022679"/>
    </source>
</evidence>
<dbReference type="RefSeq" id="WP_243550352.1">
    <property type="nucleotide sequence ID" value="NZ_CP094532.1"/>
</dbReference>
<gene>
    <name evidence="6" type="ORF">MTP09_02565</name>
</gene>
<keyword evidence="4" id="KW-0012">Acyltransferase</keyword>
<evidence type="ECO:0000256" key="4">
    <source>
        <dbReference type="ARBA" id="ARBA00023315"/>
    </source>
</evidence>
<dbReference type="CDD" id="cd03360">
    <property type="entry name" value="LbH_AT_putative"/>
    <property type="match status" value="1"/>
</dbReference>
<sequence>MILYGARGQAKVIYDLILSNNHLLEYLVDDNPPENFPHNLAIYKPEKGLIQGKKVIIAIGDNKIREKICNDIKFLCEFETMQHHTAYVSRFVQIGEGTVIMPKVCINAEVKIGKHCIINTGAVIEHECVIEDFVHVSPNATLAGNIMIKKGAHIGMGANIIQGVTIGENATVGAGSVILNDVPDNAVVVGNPGRLIKMKQEK</sequence>
<dbReference type="PANTHER" id="PTHR43300">
    <property type="entry name" value="ACETYLTRANSFERASE"/>
    <property type="match status" value="1"/>
</dbReference>
<dbReference type="Pfam" id="PF00132">
    <property type="entry name" value="Hexapep"/>
    <property type="match status" value="2"/>
</dbReference>
<keyword evidence="2" id="KW-0808">Transferase</keyword>
<dbReference type="InterPro" id="IPR041561">
    <property type="entry name" value="PglD_N"/>
</dbReference>
<evidence type="ECO:0000313" key="6">
    <source>
        <dbReference type="EMBL" id="UOE41542.1"/>
    </source>
</evidence>
<organism evidence="6 7">
    <name type="scientific">Chryseobacterium suipulveris</name>
    <dbReference type="NCBI Taxonomy" id="2929800"/>
    <lineage>
        <taxon>Bacteria</taxon>
        <taxon>Pseudomonadati</taxon>
        <taxon>Bacteroidota</taxon>
        <taxon>Flavobacteriia</taxon>
        <taxon>Flavobacteriales</taxon>
        <taxon>Weeksellaceae</taxon>
        <taxon>Chryseobacterium group</taxon>
        <taxon>Chryseobacterium</taxon>
    </lineage>
</organism>
<evidence type="ECO:0000256" key="1">
    <source>
        <dbReference type="ARBA" id="ARBA00007274"/>
    </source>
</evidence>
<dbReference type="PROSITE" id="PS00101">
    <property type="entry name" value="HEXAPEP_TRANSFERASES"/>
    <property type="match status" value="1"/>
</dbReference>
<dbReference type="PANTHER" id="PTHR43300:SF7">
    <property type="entry name" value="UDP-N-ACETYLBACILLOSAMINE N-ACETYLTRANSFERASE"/>
    <property type="match status" value="1"/>
</dbReference>
<dbReference type="InterPro" id="IPR011004">
    <property type="entry name" value="Trimer_LpxA-like_sf"/>
</dbReference>